<dbReference type="PANTHER" id="PTHR46206">
    <property type="entry name" value="CYTOCHROME P450"/>
    <property type="match status" value="1"/>
</dbReference>
<sequence>MRELSASTSCSFQAYKSDILLGKYSYRGGENLELRAVIRAMSNNLDVVIKSFEADVAYAFETVFGSCDDWTTVDQIWPSTFRIASIMISRPILGKELSRDTELFAAVTERTAAIHSDGGELLDWMIPEYPNPVPKKLARDEVTIILESVMNISGGLSHSLFNIFKYSEYHDPLGKEHEEGMMREFGGLNKAAVFKMKKMDSFMKEMHRLNPPSLNTSHATFSPSEHAHS</sequence>
<reference evidence="8 9" key="1">
    <citation type="submission" date="2024-04" db="EMBL/GenBank/DDBJ databases">
        <title>Phyllosticta paracitricarpa is synonymous to the EU quarantine fungus P. citricarpa based on phylogenomic analyses.</title>
        <authorList>
            <consortium name="Lawrence Berkeley National Laboratory"/>
            <person name="Van Ingen-Buijs V.A."/>
            <person name="Van Westerhoven A.C."/>
            <person name="Haridas S."/>
            <person name="Skiadas P."/>
            <person name="Martin F."/>
            <person name="Groenewald J.Z."/>
            <person name="Crous P.W."/>
            <person name="Seidl M.F."/>
        </authorList>
    </citation>
    <scope>NUCLEOTIDE SEQUENCE [LARGE SCALE GENOMIC DNA]</scope>
    <source>
        <strain evidence="8 9">CBS 122670</strain>
    </source>
</reference>
<name>A0ABR1M0H9_9PEZI</name>
<dbReference type="PANTHER" id="PTHR46206:SF6">
    <property type="entry name" value="CYTOCHROME P450 MONOOXYGENASE AN1598-RELATED"/>
    <property type="match status" value="1"/>
</dbReference>
<dbReference type="InterPro" id="IPR036396">
    <property type="entry name" value="Cyt_P450_sf"/>
</dbReference>
<dbReference type="SUPFAM" id="SSF48264">
    <property type="entry name" value="Cytochrome P450"/>
    <property type="match status" value="1"/>
</dbReference>
<evidence type="ECO:0000313" key="8">
    <source>
        <dbReference type="EMBL" id="KAK7540272.1"/>
    </source>
</evidence>
<keyword evidence="5" id="KW-0408">Iron</keyword>
<evidence type="ECO:0000256" key="1">
    <source>
        <dbReference type="ARBA" id="ARBA00001971"/>
    </source>
</evidence>
<feature type="compositionally biased region" description="Polar residues" evidence="7">
    <location>
        <begin position="212"/>
        <end position="223"/>
    </location>
</feature>
<comment type="caution">
    <text evidence="8">The sequence shown here is derived from an EMBL/GenBank/DDBJ whole genome shotgun (WGS) entry which is preliminary data.</text>
</comment>
<proteinExistence type="inferred from homology"/>
<keyword evidence="3" id="KW-0479">Metal-binding</keyword>
<comment type="cofactor">
    <cofactor evidence="1">
        <name>heme</name>
        <dbReference type="ChEBI" id="CHEBI:30413"/>
    </cofactor>
</comment>
<evidence type="ECO:0000256" key="7">
    <source>
        <dbReference type="SAM" id="MobiDB-lite"/>
    </source>
</evidence>
<dbReference type="EMBL" id="JBBPDW010000026">
    <property type="protein sequence ID" value="KAK7540272.1"/>
    <property type="molecule type" value="Genomic_DNA"/>
</dbReference>
<keyword evidence="9" id="KW-1185">Reference proteome</keyword>
<evidence type="ECO:0000256" key="5">
    <source>
        <dbReference type="ARBA" id="ARBA00023004"/>
    </source>
</evidence>
<dbReference type="Gene3D" id="1.10.630.10">
    <property type="entry name" value="Cytochrome P450"/>
    <property type="match status" value="1"/>
</dbReference>
<evidence type="ECO:0000256" key="3">
    <source>
        <dbReference type="ARBA" id="ARBA00022723"/>
    </source>
</evidence>
<gene>
    <name evidence="8" type="ORF">IWX46DRAFT_661994</name>
</gene>
<evidence type="ECO:0000313" key="9">
    <source>
        <dbReference type="Proteomes" id="UP001365128"/>
    </source>
</evidence>
<evidence type="ECO:0000256" key="2">
    <source>
        <dbReference type="ARBA" id="ARBA00010617"/>
    </source>
</evidence>
<keyword evidence="6" id="KW-0503">Monooxygenase</keyword>
<protein>
    <submittedName>
        <fullName evidence="8">Uncharacterized protein</fullName>
    </submittedName>
</protein>
<dbReference type="Proteomes" id="UP001365128">
    <property type="component" value="Unassembled WGS sequence"/>
</dbReference>
<comment type="similarity">
    <text evidence="2">Belongs to the cytochrome P450 family.</text>
</comment>
<evidence type="ECO:0000256" key="6">
    <source>
        <dbReference type="ARBA" id="ARBA00023033"/>
    </source>
</evidence>
<accession>A0ABR1M0H9</accession>
<organism evidence="8 9">
    <name type="scientific">Phyllosticta citricarpa</name>
    <dbReference type="NCBI Taxonomy" id="55181"/>
    <lineage>
        <taxon>Eukaryota</taxon>
        <taxon>Fungi</taxon>
        <taxon>Dikarya</taxon>
        <taxon>Ascomycota</taxon>
        <taxon>Pezizomycotina</taxon>
        <taxon>Dothideomycetes</taxon>
        <taxon>Dothideomycetes incertae sedis</taxon>
        <taxon>Botryosphaeriales</taxon>
        <taxon>Phyllostictaceae</taxon>
        <taxon>Phyllosticta</taxon>
    </lineage>
</organism>
<feature type="region of interest" description="Disordered" evidence="7">
    <location>
        <begin position="208"/>
        <end position="229"/>
    </location>
</feature>
<keyword evidence="4" id="KW-0560">Oxidoreductase</keyword>
<evidence type="ECO:0000256" key="4">
    <source>
        <dbReference type="ARBA" id="ARBA00023002"/>
    </source>
</evidence>